<dbReference type="InterPro" id="IPR036875">
    <property type="entry name" value="Znf_CCHC_sf"/>
</dbReference>
<dbReference type="OrthoDB" id="1415260at2759"/>
<dbReference type="PaxDb" id="3827-XP_004515137.1"/>
<dbReference type="AlphaFoldDB" id="A0A1S2Z4Z4"/>
<keyword evidence="4" id="KW-1185">Reference proteome</keyword>
<evidence type="ECO:0000313" key="5">
    <source>
        <dbReference type="RefSeq" id="XP_004515137.1"/>
    </source>
</evidence>
<evidence type="ECO:0000313" key="4">
    <source>
        <dbReference type="Proteomes" id="UP000087171"/>
    </source>
</evidence>
<name>A0A1S2Z4Z4_CICAR</name>
<dbReference type="PANTHER" id="PTHR35317">
    <property type="entry name" value="OS04G0629600 PROTEIN"/>
    <property type="match status" value="1"/>
</dbReference>
<dbReference type="PANTHER" id="PTHR35317:SF27">
    <property type="entry name" value="RETROVIRUS-RELATED POL POLYPROTEIN FROM TRANSPOSON TNT 1-94"/>
    <property type="match status" value="1"/>
</dbReference>
<dbReference type="Proteomes" id="UP000087171">
    <property type="component" value="Unplaced"/>
</dbReference>
<keyword evidence="1" id="KW-0479">Metal-binding</keyword>
<dbReference type="SUPFAM" id="SSF57756">
    <property type="entry name" value="Retrovirus zinc finger-like domains"/>
    <property type="match status" value="1"/>
</dbReference>
<dbReference type="GeneID" id="101490038"/>
<gene>
    <name evidence="5" type="primary">LOC101490038</name>
</gene>
<dbReference type="KEGG" id="cam:101490038"/>
<dbReference type="GO" id="GO:0003676">
    <property type="term" value="F:nucleic acid binding"/>
    <property type="evidence" value="ECO:0007669"/>
    <property type="project" value="InterPro"/>
</dbReference>
<dbReference type="STRING" id="3827.A0A1S2Z4Z4"/>
<dbReference type="eggNOG" id="KOG0017">
    <property type="taxonomic scope" value="Eukaryota"/>
</dbReference>
<protein>
    <submittedName>
        <fullName evidence="5">Uncharacterized protein LOC101490038</fullName>
    </submittedName>
</protein>
<evidence type="ECO:0000259" key="3">
    <source>
        <dbReference type="PROSITE" id="PS50158"/>
    </source>
</evidence>
<dbReference type="RefSeq" id="XP_004515137.1">
    <property type="nucleotide sequence ID" value="XM_004515080.1"/>
</dbReference>
<dbReference type="PROSITE" id="PS50158">
    <property type="entry name" value="ZF_CCHC"/>
    <property type="match status" value="1"/>
</dbReference>
<evidence type="ECO:0000256" key="2">
    <source>
        <dbReference type="SAM" id="MobiDB-lite"/>
    </source>
</evidence>
<organism evidence="4 5">
    <name type="scientific">Cicer arietinum</name>
    <name type="common">Chickpea</name>
    <name type="synonym">Garbanzo</name>
    <dbReference type="NCBI Taxonomy" id="3827"/>
    <lineage>
        <taxon>Eukaryota</taxon>
        <taxon>Viridiplantae</taxon>
        <taxon>Streptophyta</taxon>
        <taxon>Embryophyta</taxon>
        <taxon>Tracheophyta</taxon>
        <taxon>Spermatophyta</taxon>
        <taxon>Magnoliopsida</taxon>
        <taxon>eudicotyledons</taxon>
        <taxon>Gunneridae</taxon>
        <taxon>Pentapetalae</taxon>
        <taxon>rosids</taxon>
        <taxon>fabids</taxon>
        <taxon>Fabales</taxon>
        <taxon>Fabaceae</taxon>
        <taxon>Papilionoideae</taxon>
        <taxon>50 kb inversion clade</taxon>
        <taxon>NPAAA clade</taxon>
        <taxon>Hologalegina</taxon>
        <taxon>IRL clade</taxon>
        <taxon>Cicereae</taxon>
        <taxon>Cicer</taxon>
    </lineage>
</organism>
<dbReference type="InterPro" id="IPR001878">
    <property type="entry name" value="Znf_CCHC"/>
</dbReference>
<keyword evidence="1" id="KW-0863">Zinc-finger</keyword>
<feature type="domain" description="CCHC-type" evidence="3">
    <location>
        <begin position="153"/>
        <end position="166"/>
    </location>
</feature>
<keyword evidence="1" id="KW-0862">Zinc</keyword>
<dbReference type="GO" id="GO:0008270">
    <property type="term" value="F:zinc ion binding"/>
    <property type="evidence" value="ECO:0007669"/>
    <property type="project" value="UniProtKB-KW"/>
</dbReference>
<reference evidence="5" key="1">
    <citation type="submission" date="2025-08" db="UniProtKB">
        <authorList>
            <consortium name="RefSeq"/>
        </authorList>
    </citation>
    <scope>IDENTIFICATION</scope>
    <source>
        <tissue evidence="5">Etiolated seedlings</tissue>
    </source>
</reference>
<accession>A0A1S2Z4Z4</accession>
<dbReference type="Pfam" id="PF14223">
    <property type="entry name" value="Retrotran_gag_2"/>
    <property type="match status" value="1"/>
</dbReference>
<feature type="region of interest" description="Disordered" evidence="2">
    <location>
        <begin position="103"/>
        <end position="143"/>
    </location>
</feature>
<feature type="compositionally biased region" description="Basic and acidic residues" evidence="2">
    <location>
        <begin position="122"/>
        <end position="132"/>
    </location>
</feature>
<proteinExistence type="predicted"/>
<evidence type="ECO:0000256" key="1">
    <source>
        <dbReference type="PROSITE-ProRule" id="PRU00047"/>
    </source>
</evidence>
<sequence length="204" mass="23615">MQMEADQKVSDYFSKLTAIVNHMRTLGENITDQMLVEKVLRSLSPKFDFIVVAIQEAKDVKNMKIEELQNSLEAHELLVLDRSYERSVQQAFQVQTSKKEGYHNDFKKKGKSKANWSNNGKNKIEDKAESSRRRGFGRSQNKRRDFDKSKVQCFNCDKHGHFVDECWFKKDQKIDEEANLAHGDNSSTVLMMATTSDAKIKNEE</sequence>